<evidence type="ECO:0000313" key="1">
    <source>
        <dbReference type="EMBL" id="QHT03604.1"/>
    </source>
</evidence>
<dbReference type="AlphaFoldDB" id="A0A6C0CIW5"/>
<sequence>MDPELCGDCEDPMFIYEEYNTDIDTSMDDAGDYWPCWTKEDCKDSSFVYCDRCKTIGVICVRCDERMYLDGHMGFDIGGTEHMRSAKTGIQAQLDKPSIKLDRTKPRFEVKDLGKKKFRLTDWFPCGPNGNYRHFWSCGTCGTSRSFGLL</sequence>
<organism evidence="1">
    <name type="scientific">viral metagenome</name>
    <dbReference type="NCBI Taxonomy" id="1070528"/>
    <lineage>
        <taxon>unclassified sequences</taxon>
        <taxon>metagenomes</taxon>
        <taxon>organismal metagenomes</taxon>
    </lineage>
</organism>
<dbReference type="EMBL" id="MN739414">
    <property type="protein sequence ID" value="QHT03604.1"/>
    <property type="molecule type" value="Genomic_DNA"/>
</dbReference>
<protein>
    <submittedName>
        <fullName evidence="1">Uncharacterized protein</fullName>
    </submittedName>
</protein>
<reference evidence="1" key="1">
    <citation type="journal article" date="2020" name="Nature">
        <title>Giant virus diversity and host interactions through global metagenomics.</title>
        <authorList>
            <person name="Schulz F."/>
            <person name="Roux S."/>
            <person name="Paez-Espino D."/>
            <person name="Jungbluth S."/>
            <person name="Walsh D.A."/>
            <person name="Denef V.J."/>
            <person name="McMahon K.D."/>
            <person name="Konstantinidis K.T."/>
            <person name="Eloe-Fadrosh E.A."/>
            <person name="Kyrpides N.C."/>
            <person name="Woyke T."/>
        </authorList>
    </citation>
    <scope>NUCLEOTIDE SEQUENCE</scope>
    <source>
        <strain evidence="1">GVMAG-M-3300021079-18</strain>
    </source>
</reference>
<name>A0A6C0CIW5_9ZZZZ</name>
<proteinExistence type="predicted"/>
<accession>A0A6C0CIW5</accession>